<dbReference type="NCBIfam" id="TIGR01891">
    <property type="entry name" value="amidohydrolases"/>
    <property type="match status" value="1"/>
</dbReference>
<dbReference type="InterPro" id="IPR002933">
    <property type="entry name" value="Peptidase_M20"/>
</dbReference>
<dbReference type="Gene3D" id="3.40.630.10">
    <property type="entry name" value="Zn peptidases"/>
    <property type="match status" value="1"/>
</dbReference>
<evidence type="ECO:0000259" key="3">
    <source>
        <dbReference type="Pfam" id="PF07687"/>
    </source>
</evidence>
<dbReference type="AlphaFoldDB" id="A0A154IAS4"/>
<protein>
    <submittedName>
        <fullName evidence="4">Amidohydrolase</fullName>
    </submittedName>
</protein>
<comment type="caution">
    <text evidence="4">The sequence shown here is derived from an EMBL/GenBank/DDBJ whole genome shotgun (WGS) entry which is preliminary data.</text>
</comment>
<dbReference type="FunFam" id="3.30.70.360:FF:000001">
    <property type="entry name" value="N-acetyldiaminopimelate deacetylase"/>
    <property type="match status" value="1"/>
</dbReference>
<feature type="binding site" evidence="2">
    <location>
        <position position="368"/>
    </location>
    <ligand>
        <name>Mn(2+)</name>
        <dbReference type="ChEBI" id="CHEBI:29035"/>
        <label>2</label>
    </ligand>
</feature>
<dbReference type="InterPro" id="IPR011650">
    <property type="entry name" value="Peptidase_M20_dimer"/>
</dbReference>
<dbReference type="PANTHER" id="PTHR11014:SF63">
    <property type="entry name" value="METALLOPEPTIDASE, PUTATIVE (AFU_ORTHOLOGUE AFUA_6G09600)-RELATED"/>
    <property type="match status" value="1"/>
</dbReference>
<keyword evidence="1 4" id="KW-0378">Hydrolase</keyword>
<feature type="binding site" evidence="2">
    <location>
        <position position="114"/>
    </location>
    <ligand>
        <name>Mn(2+)</name>
        <dbReference type="ChEBI" id="CHEBI:29035"/>
        <label>2</label>
    </ligand>
</feature>
<feature type="binding site" evidence="2">
    <location>
        <position position="173"/>
    </location>
    <ligand>
        <name>Mn(2+)</name>
        <dbReference type="ChEBI" id="CHEBI:29035"/>
        <label>1</label>
    </ligand>
</feature>
<dbReference type="PANTHER" id="PTHR11014">
    <property type="entry name" value="PEPTIDASE M20 FAMILY MEMBER"/>
    <property type="match status" value="1"/>
</dbReference>
<dbReference type="Gene3D" id="3.30.70.360">
    <property type="match status" value="1"/>
</dbReference>
<feature type="binding site" evidence="2">
    <location>
        <position position="147"/>
    </location>
    <ligand>
        <name>Mn(2+)</name>
        <dbReference type="ChEBI" id="CHEBI:29035"/>
        <label>2</label>
    </ligand>
</feature>
<gene>
    <name evidence="4" type="ORF">A4A59_31935</name>
</gene>
<keyword evidence="2" id="KW-0479">Metal-binding</keyword>
<name>A0A154IAS4_RHILE</name>
<dbReference type="SUPFAM" id="SSF55031">
    <property type="entry name" value="Bacterial exopeptidase dimerisation domain"/>
    <property type="match status" value="1"/>
</dbReference>
<dbReference type="GO" id="GO:0019877">
    <property type="term" value="P:diaminopimelate biosynthetic process"/>
    <property type="evidence" value="ECO:0007669"/>
    <property type="project" value="UniProtKB-ARBA"/>
</dbReference>
<dbReference type="InterPro" id="IPR036264">
    <property type="entry name" value="Bact_exopeptidase_dim_dom"/>
</dbReference>
<dbReference type="Pfam" id="PF01546">
    <property type="entry name" value="Peptidase_M20"/>
    <property type="match status" value="1"/>
</dbReference>
<dbReference type="GO" id="GO:0046872">
    <property type="term" value="F:metal ion binding"/>
    <property type="evidence" value="ECO:0007669"/>
    <property type="project" value="UniProtKB-KW"/>
</dbReference>
<dbReference type="EMBL" id="LVYU01000135">
    <property type="protein sequence ID" value="KZA97187.1"/>
    <property type="molecule type" value="Genomic_DNA"/>
</dbReference>
<comment type="cofactor">
    <cofactor evidence="2">
        <name>Mn(2+)</name>
        <dbReference type="ChEBI" id="CHEBI:29035"/>
    </cofactor>
    <text evidence="2">The Mn(2+) ion enhances activity.</text>
</comment>
<evidence type="ECO:0000256" key="1">
    <source>
        <dbReference type="ARBA" id="ARBA00022801"/>
    </source>
</evidence>
<evidence type="ECO:0000313" key="4">
    <source>
        <dbReference type="EMBL" id="KZA97187.1"/>
    </source>
</evidence>
<keyword evidence="2" id="KW-0464">Manganese</keyword>
<feature type="binding site" evidence="2">
    <location>
        <position position="112"/>
    </location>
    <ligand>
        <name>Mn(2+)</name>
        <dbReference type="ChEBI" id="CHEBI:29035"/>
        <label>2</label>
    </ligand>
</feature>
<dbReference type="SUPFAM" id="SSF53187">
    <property type="entry name" value="Zn-dependent exopeptidases"/>
    <property type="match status" value="1"/>
</dbReference>
<sequence length="399" mass="42744">MNIIAHNSRSNDPVEKGIAAFLDEIIALRHDLHQYPELAFQELRTSKLVASRLSSWGYEVATGIAGTGIVATLRRGDGKRRIGIRADMDALPIEEATGLAYASSNPGVMHACGHDGHTSILLAAARYLAESGNFSGTLRLIFQPAEEIGAGARKMISEGLFERFPVDAVFGLHNWPGVPAGQFGFVTGPAMASVDKAVIKIIGKGGHGAEPHRTVDPVLASASFITALQSVVSRNVDPQEMAVVTVGSIHAGSASNVIPESVEMQLTMRAFSETVRQLLRERISALARAQAESFGAEADVNYRLGFPALVNHAAETDFARNVAHDALGPAAIERDFRPRTASEDFAFMLQANPGSYLFVGNGDSAPLHSAHYNFNDAIIAPAARYWVRLAETFLTDDNG</sequence>
<organism evidence="4">
    <name type="scientific">Rhizobium leguminosarum</name>
    <dbReference type="NCBI Taxonomy" id="384"/>
    <lineage>
        <taxon>Bacteria</taxon>
        <taxon>Pseudomonadati</taxon>
        <taxon>Pseudomonadota</taxon>
        <taxon>Alphaproteobacteria</taxon>
        <taxon>Hyphomicrobiales</taxon>
        <taxon>Rhizobiaceae</taxon>
        <taxon>Rhizobium/Agrobacterium group</taxon>
        <taxon>Rhizobium</taxon>
    </lineage>
</organism>
<dbReference type="PIRSF" id="PIRSF005962">
    <property type="entry name" value="Pept_M20D_amidohydro"/>
    <property type="match status" value="1"/>
</dbReference>
<dbReference type="CDD" id="cd05666">
    <property type="entry name" value="M20_Acy1-like"/>
    <property type="match status" value="1"/>
</dbReference>
<feature type="domain" description="Peptidase M20 dimerisation" evidence="3">
    <location>
        <begin position="197"/>
        <end position="291"/>
    </location>
</feature>
<dbReference type="RefSeq" id="WP_062944772.1">
    <property type="nucleotide sequence ID" value="NZ_CP171848.1"/>
</dbReference>
<accession>A0A154IAS4</accession>
<dbReference type="GO" id="GO:0050118">
    <property type="term" value="F:N-acetyldiaminopimelate deacetylase activity"/>
    <property type="evidence" value="ECO:0007669"/>
    <property type="project" value="UniProtKB-ARBA"/>
</dbReference>
<proteinExistence type="predicted"/>
<reference evidence="4" key="1">
    <citation type="submission" date="2016-03" db="EMBL/GenBank/DDBJ databases">
        <title>Microsymbionts genomes from the relict species Vavilovia formosa.</title>
        <authorList>
            <person name="Chirak E."/>
            <person name="Kimeklis A."/>
            <person name="Kopat V."/>
            <person name="Andronov E."/>
        </authorList>
    </citation>
    <scope>NUCLEOTIDE SEQUENCE [LARGE SCALE GENOMIC DNA]</scope>
    <source>
        <strain evidence="4">Vaf12</strain>
    </source>
</reference>
<dbReference type="Pfam" id="PF07687">
    <property type="entry name" value="M20_dimer"/>
    <property type="match status" value="1"/>
</dbReference>
<dbReference type="InterPro" id="IPR017439">
    <property type="entry name" value="Amidohydrolase"/>
</dbReference>
<evidence type="ECO:0000256" key="2">
    <source>
        <dbReference type="PIRSR" id="PIRSR005962-1"/>
    </source>
</evidence>